<proteinExistence type="predicted"/>
<comment type="caution">
    <text evidence="2">The sequence shown here is derived from an EMBL/GenBank/DDBJ whole genome shotgun (WGS) entry which is preliminary data.</text>
</comment>
<feature type="domain" description="Transglycosylase SLT" evidence="1">
    <location>
        <begin position="296"/>
        <end position="391"/>
    </location>
</feature>
<keyword evidence="3" id="KW-1185">Reference proteome</keyword>
<dbReference type="Gene3D" id="1.10.530.10">
    <property type="match status" value="1"/>
</dbReference>
<organism evidence="2 3">
    <name type="scientific">Methylomonas subterranea</name>
    <dbReference type="NCBI Taxonomy" id="2952225"/>
    <lineage>
        <taxon>Bacteria</taxon>
        <taxon>Pseudomonadati</taxon>
        <taxon>Pseudomonadota</taxon>
        <taxon>Gammaproteobacteria</taxon>
        <taxon>Methylococcales</taxon>
        <taxon>Methylococcaceae</taxon>
        <taxon>Methylomonas</taxon>
    </lineage>
</organism>
<evidence type="ECO:0000259" key="1">
    <source>
        <dbReference type="Pfam" id="PF01464"/>
    </source>
</evidence>
<dbReference type="InterPro" id="IPR023346">
    <property type="entry name" value="Lysozyme-like_dom_sf"/>
</dbReference>
<sequence length="852" mass="92469">MAIRVPIATTGGTPQQGLPNINISAQGGRTAADFLDANKMAAIDLAKDAVKSAEKIALGLHAEEVKKNNAMLVKDASNQMDIYDQDAAYGNDNTPGWLDQTGKAVLRQDNGRPLMDNVLEDRQTKIGEILQGLGNEEQRQAFQEYADKSGVRVQGYLKRHQFEQNRNYQQGVLTEAIDTKTRNIALHYNDEAIIDDGISGIMEDSKALSRLQNGSEEAGQVSGRKRISEALKQSTLSALQHGEHTPAMRIQERFGEQLDPDDRIGIQDRIAEHWAAGMLESNPAEITALLGTDRLKAAILQQESGGKDFDASGGPLVSSDGKSMFAMQVTHATAAAPGFGITPARERSAAEYNRVGAELFDKLRERYNDDPAKVAAAYNAGAGAVDAAIEKGGADWLQHIPATTRDVYVPNVLRNLKTGTPADMMNEQDRRKWLNAARSQIEHGRNIYAVELKRAVNDQYSQATHTGQPGALVPASDFQRAFGEQWEPAYREYRDNMAFAGAYFSVKTLPTAQAAQLLADSKPQAGTPNFEHEQKQYDLLAKAIEAADKARQADPVEWAIQNGYNANPINWANGRDAQQELLQRAALAGQLAEQYDTPYTVLTKEEASQLTQRLSDGTDEDQLKTLKTLADGINDPQGYALTLQQIRPDSPATTLAGSLIGMDRIQKTSGLFSDSVTAIRGEDVARTILKGEALLNPSKATRQQDGKSTGVTMPSKLNESIYGLLGDALAGDLDTEQGVVSAVRAYYAAKMDKAKSEGGFVNENLLNEAVQSVTGGIAEHADKKVIMPFGMDETEFLDQAEAKLRQQLGDKAALVPFGKMPLIPVGANRYALQNGTSMLSVGGQPVILEFNP</sequence>
<evidence type="ECO:0000313" key="2">
    <source>
        <dbReference type="EMBL" id="MCQ8103536.1"/>
    </source>
</evidence>
<accession>A0ABT1TDK8</accession>
<gene>
    <name evidence="2" type="ORF">NP590_05410</name>
</gene>
<name>A0ABT1TDK8_9GAMM</name>
<reference evidence="2 3" key="1">
    <citation type="submission" date="2022-07" db="EMBL/GenBank/DDBJ databases">
        <title>Methylomonas rivi sp. nov., Methylomonas rosea sp. nov., Methylomonas aureus sp. nov. and Methylomonas subterranea sp. nov., four novel methanotrophs isolated from a freshwater creek and the deep terrestrial subsurface.</title>
        <authorList>
            <person name="Abin C."/>
            <person name="Sankaranarayanan K."/>
            <person name="Garner C."/>
            <person name="Sindelar R."/>
            <person name="Kotary K."/>
            <person name="Garner R."/>
            <person name="Barclay S."/>
            <person name="Lawson P."/>
            <person name="Krumholz L."/>
        </authorList>
    </citation>
    <scope>NUCLEOTIDE SEQUENCE [LARGE SCALE GENOMIC DNA]</scope>
    <source>
        <strain evidence="2 3">SURF-2</strain>
    </source>
</reference>
<dbReference type="Pfam" id="PF01464">
    <property type="entry name" value="SLT"/>
    <property type="match status" value="1"/>
</dbReference>
<dbReference type="InterPro" id="IPR008258">
    <property type="entry name" value="Transglycosylase_SLT_dom_1"/>
</dbReference>
<dbReference type="SUPFAM" id="SSF53955">
    <property type="entry name" value="Lysozyme-like"/>
    <property type="match status" value="1"/>
</dbReference>
<dbReference type="Proteomes" id="UP001524499">
    <property type="component" value="Unassembled WGS sequence"/>
</dbReference>
<evidence type="ECO:0000313" key="3">
    <source>
        <dbReference type="Proteomes" id="UP001524499"/>
    </source>
</evidence>
<protein>
    <submittedName>
        <fullName evidence="2">Transglycosylase SLT domain-containing protein</fullName>
    </submittedName>
</protein>
<dbReference type="EMBL" id="JANIBJ010000007">
    <property type="protein sequence ID" value="MCQ8103536.1"/>
    <property type="molecule type" value="Genomic_DNA"/>
</dbReference>
<dbReference type="RefSeq" id="WP_256601240.1">
    <property type="nucleotide sequence ID" value="NZ_JANIBJ010000007.1"/>
</dbReference>